<keyword evidence="6" id="KW-0804">Transcription</keyword>
<dbReference type="InterPro" id="IPR036890">
    <property type="entry name" value="HATPase_C_sf"/>
</dbReference>
<dbReference type="InterPro" id="IPR011110">
    <property type="entry name" value="Reg_prop"/>
</dbReference>
<evidence type="ECO:0000256" key="5">
    <source>
        <dbReference type="ARBA" id="ARBA00023125"/>
    </source>
</evidence>
<feature type="domain" description="Histidine kinase" evidence="12">
    <location>
        <begin position="910"/>
        <end position="1127"/>
    </location>
</feature>
<keyword evidence="5" id="KW-0238">DNA-binding</keyword>
<sequence length="1428" mass="159292">MRLRLSILLSFFVVTAFGQTQNLKFTQLGTSGGLSRSEVQCIYQDRQGFMWFGTRDGLNRYDGYKFKVFRKNPNNKSAIASNDIKALLEDNNANLLVATADGGLTVLDLRAEQFYAADNKLPGMTNISNYIHTLYADGSKVIWLGSSDKGLYRYDAGSKTLKSLLTGNASNQNITNIIKDSKGNIWAGTGANGIYIFSAGGKYLKHYGTNDGTARGLTHNNIKFIYQDHQQRIWVGTYGGGLHQYDAATDTFKQVQFENSFEANAHRFLLCMEEDTKGNLWIGTENGGLSIYNPVTKSSVTYHHVDNDAGSISSNTINCIKRDKKGNMWIGTANSGISMVRIDEGVFTHYKYQHDANGLSNNIVNGIFEDDQHRIWIGTDGGGLDLFNPLTGSFKYYKHQPGNAASIAGNYVLNMAQDGNHNIWVGTWGDGVTVFNPATNTYKHFRNIPGDPGSLSNNNAFYILHDSKNRMWVGTYGGGLDLYNEATGKFSHFVNGAPGSISSNYILTMHEDRNGIVWVGTDEGGLNKYNGDGTFSAYTTVKALPKGSEKFSNNTVTGIWDDADGNIWAGTSYGLNYFNPRTLINKTYFAEDGLANDAVGAVLGDTQGYVWISTNKGLSRFDPKHKTFRNFSTADGLQSDEFKYGNYLDKAGRMYFGGRNGFNVFTPDKIQTVNFDPPVVFTNFQLFNSDVTVGGEGSPLKVAVPMAKEIVLSYKQSSFSFEFASLNYTAGEKKQYRYKLVGYESDWHNLGTRNSLTYTNLDPGTYTLMVKGLDNNRQWSAKVSEIKIIVTPPFWKTWWFKLLLFLAIAGGVVVVFYLRLSGIRKRNRQLEREVSLRTQQLSDTNSQLVESYDEIRQQNESLEVVNKEISRKTDKILQQQEQIVNQNQQLENTVNELEASNKTKDMFFSILAHDLKNPIAALTGLSDLLKTRLSYLNPNEVVSFVHDISRSSNSINNLVINMLDWARTQSSNLLCQPVNINLRELALKNVYLVQIQLANKNIDCKVEIDTDKNVYADYQMLNTIVRNLLSNAIKFTPVSGKITISAACEGDEVMISITDSGIGMTAEQLQQLQEPQLQVSLGTAGETGTGLGLQICRDFVQVNNGRIQILSTPGKGTVITIIMPKALNNETVGAGFDKENTEEANDVQFDEQLHLLPDAKRQILKGKRILIVEDNQEMRNYLKALLAGVFEIFEADNGVNGLRTAKETQPELIITDLIMPVMNGLEFCNAIKSDVQTSHLPVLLLTSEDNAASQLSGYEAGADIYLTKPVNRQLLLSVIFNFIKGLDRVKGQFSETDKLIPDDLDYNKLDREFLEKMSQFIELNLSNADLDYKMLSDHAAMSRTVLYAKFKSLTGMGVHDFIKNIRLKKALELLQQGGLNVSQIAYEVGFATPSYFSKSFTKQYKMTPKEYVLTLKNRKEGAMNTSKL</sequence>
<dbReference type="Pfam" id="PF00072">
    <property type="entry name" value="Response_reg"/>
    <property type="match status" value="1"/>
</dbReference>
<dbReference type="OrthoDB" id="9797097at2"/>
<dbReference type="InterPro" id="IPR036097">
    <property type="entry name" value="HisK_dim/P_sf"/>
</dbReference>
<gene>
    <name evidence="14" type="ORF">D0C36_00185</name>
</gene>
<keyword evidence="10" id="KW-0732">Signal</keyword>
<evidence type="ECO:0000256" key="4">
    <source>
        <dbReference type="ARBA" id="ARBA00023015"/>
    </source>
</evidence>
<dbReference type="InterPro" id="IPR015943">
    <property type="entry name" value="WD40/YVTN_repeat-like_dom_sf"/>
</dbReference>
<dbReference type="SUPFAM" id="SSF52172">
    <property type="entry name" value="CheY-like"/>
    <property type="match status" value="1"/>
</dbReference>
<evidence type="ECO:0000256" key="1">
    <source>
        <dbReference type="ARBA" id="ARBA00000085"/>
    </source>
</evidence>
<organism evidence="14 15">
    <name type="scientific">Mucilaginibacter conchicola</name>
    <dbReference type="NCBI Taxonomy" id="2303333"/>
    <lineage>
        <taxon>Bacteria</taxon>
        <taxon>Pseudomonadati</taxon>
        <taxon>Bacteroidota</taxon>
        <taxon>Sphingobacteriia</taxon>
        <taxon>Sphingobacteriales</taxon>
        <taxon>Sphingobacteriaceae</taxon>
        <taxon>Mucilaginibacter</taxon>
    </lineage>
</organism>
<dbReference type="CDD" id="cd00082">
    <property type="entry name" value="HisKA"/>
    <property type="match status" value="1"/>
</dbReference>
<dbReference type="GO" id="GO:0043565">
    <property type="term" value="F:sequence-specific DNA binding"/>
    <property type="evidence" value="ECO:0007669"/>
    <property type="project" value="InterPro"/>
</dbReference>
<keyword evidence="9" id="KW-0812">Transmembrane</keyword>
<feature type="coiled-coil region" evidence="8">
    <location>
        <begin position="852"/>
        <end position="903"/>
    </location>
</feature>
<dbReference type="InterPro" id="IPR003594">
    <property type="entry name" value="HATPase_dom"/>
</dbReference>
<evidence type="ECO:0000313" key="15">
    <source>
        <dbReference type="Proteomes" id="UP000264217"/>
    </source>
</evidence>
<keyword evidence="4" id="KW-0805">Transcription regulation</keyword>
<dbReference type="InterPro" id="IPR005467">
    <property type="entry name" value="His_kinase_dom"/>
</dbReference>
<dbReference type="Gene3D" id="2.60.40.10">
    <property type="entry name" value="Immunoglobulins"/>
    <property type="match status" value="1"/>
</dbReference>
<evidence type="ECO:0000259" key="13">
    <source>
        <dbReference type="PROSITE" id="PS50110"/>
    </source>
</evidence>
<dbReference type="SMART" id="SM00448">
    <property type="entry name" value="REC"/>
    <property type="match status" value="1"/>
</dbReference>
<dbReference type="SUPFAM" id="SSF46689">
    <property type="entry name" value="Homeodomain-like"/>
    <property type="match status" value="1"/>
</dbReference>
<evidence type="ECO:0000256" key="6">
    <source>
        <dbReference type="ARBA" id="ARBA00023163"/>
    </source>
</evidence>
<name>A0A372NV28_9SPHI</name>
<evidence type="ECO:0000256" key="7">
    <source>
        <dbReference type="PROSITE-ProRule" id="PRU00169"/>
    </source>
</evidence>
<dbReference type="Gene3D" id="1.10.10.60">
    <property type="entry name" value="Homeodomain-like"/>
    <property type="match status" value="1"/>
</dbReference>
<dbReference type="InterPro" id="IPR011006">
    <property type="entry name" value="CheY-like_superfamily"/>
</dbReference>
<evidence type="ECO:0000256" key="9">
    <source>
        <dbReference type="SAM" id="Phobius"/>
    </source>
</evidence>
<evidence type="ECO:0000256" key="10">
    <source>
        <dbReference type="SAM" id="SignalP"/>
    </source>
</evidence>
<proteinExistence type="predicted"/>
<dbReference type="InterPro" id="IPR003661">
    <property type="entry name" value="HisK_dim/P_dom"/>
</dbReference>
<dbReference type="Gene3D" id="2.130.10.10">
    <property type="entry name" value="YVTN repeat-like/Quinoprotein amine dehydrogenase"/>
    <property type="match status" value="2"/>
</dbReference>
<evidence type="ECO:0000259" key="12">
    <source>
        <dbReference type="PROSITE" id="PS50109"/>
    </source>
</evidence>
<feature type="signal peptide" evidence="10">
    <location>
        <begin position="1"/>
        <end position="18"/>
    </location>
</feature>
<dbReference type="InterPro" id="IPR013783">
    <property type="entry name" value="Ig-like_fold"/>
</dbReference>
<evidence type="ECO:0000256" key="3">
    <source>
        <dbReference type="ARBA" id="ARBA00022553"/>
    </source>
</evidence>
<dbReference type="Pfam" id="PF12833">
    <property type="entry name" value="HTH_18"/>
    <property type="match status" value="1"/>
</dbReference>
<keyword evidence="8" id="KW-0175">Coiled coil</keyword>
<feature type="domain" description="HTH araC/xylS-type" evidence="11">
    <location>
        <begin position="1315"/>
        <end position="1414"/>
    </location>
</feature>
<dbReference type="SUPFAM" id="SSF55874">
    <property type="entry name" value="ATPase domain of HSP90 chaperone/DNA topoisomerase II/histidine kinase"/>
    <property type="match status" value="1"/>
</dbReference>
<dbReference type="InterPro" id="IPR001789">
    <property type="entry name" value="Sig_transdc_resp-reg_receiver"/>
</dbReference>
<dbReference type="GO" id="GO:0000155">
    <property type="term" value="F:phosphorelay sensor kinase activity"/>
    <property type="evidence" value="ECO:0007669"/>
    <property type="project" value="InterPro"/>
</dbReference>
<dbReference type="Pfam" id="PF00512">
    <property type="entry name" value="HisKA"/>
    <property type="match status" value="1"/>
</dbReference>
<accession>A0A372NV28</accession>
<evidence type="ECO:0000256" key="8">
    <source>
        <dbReference type="SAM" id="Coils"/>
    </source>
</evidence>
<feature type="modified residue" description="4-aspartylphosphate" evidence="7">
    <location>
        <position position="1216"/>
    </location>
</feature>
<dbReference type="PRINTS" id="PR00344">
    <property type="entry name" value="BCTRLSENSOR"/>
</dbReference>
<dbReference type="InterPro" id="IPR018060">
    <property type="entry name" value="HTH_AraC"/>
</dbReference>
<dbReference type="Gene3D" id="1.10.287.130">
    <property type="match status" value="1"/>
</dbReference>
<keyword evidence="15" id="KW-1185">Reference proteome</keyword>
<dbReference type="Proteomes" id="UP000264217">
    <property type="component" value="Unassembled WGS sequence"/>
</dbReference>
<dbReference type="Pfam" id="PF07495">
    <property type="entry name" value="Y_Y_Y"/>
    <property type="match status" value="1"/>
</dbReference>
<evidence type="ECO:0000256" key="2">
    <source>
        <dbReference type="ARBA" id="ARBA00012438"/>
    </source>
</evidence>
<dbReference type="InterPro" id="IPR004358">
    <property type="entry name" value="Sig_transdc_His_kin-like_C"/>
</dbReference>
<dbReference type="GO" id="GO:0003700">
    <property type="term" value="F:DNA-binding transcription factor activity"/>
    <property type="evidence" value="ECO:0007669"/>
    <property type="project" value="InterPro"/>
</dbReference>
<dbReference type="SUPFAM" id="SSF47384">
    <property type="entry name" value="Homodimeric domain of signal transducing histidine kinase"/>
    <property type="match status" value="1"/>
</dbReference>
<dbReference type="PANTHER" id="PTHR43547">
    <property type="entry name" value="TWO-COMPONENT HISTIDINE KINASE"/>
    <property type="match status" value="1"/>
</dbReference>
<keyword evidence="9" id="KW-1133">Transmembrane helix</keyword>
<dbReference type="InterPro" id="IPR011123">
    <property type="entry name" value="Y_Y_Y"/>
</dbReference>
<dbReference type="Gene3D" id="3.30.565.10">
    <property type="entry name" value="Histidine kinase-like ATPase, C-terminal domain"/>
    <property type="match status" value="1"/>
</dbReference>
<dbReference type="PROSITE" id="PS50109">
    <property type="entry name" value="HIS_KIN"/>
    <property type="match status" value="1"/>
</dbReference>
<evidence type="ECO:0000259" key="11">
    <source>
        <dbReference type="PROSITE" id="PS01124"/>
    </source>
</evidence>
<dbReference type="SMART" id="SM00387">
    <property type="entry name" value="HATPase_c"/>
    <property type="match status" value="1"/>
</dbReference>
<dbReference type="InterPro" id="IPR009057">
    <property type="entry name" value="Homeodomain-like_sf"/>
</dbReference>
<protein>
    <recommendedName>
        <fullName evidence="2">histidine kinase</fullName>
        <ecNumber evidence="2">2.7.13.3</ecNumber>
    </recommendedName>
</protein>
<dbReference type="Gene3D" id="3.40.50.2300">
    <property type="match status" value="1"/>
</dbReference>
<dbReference type="SMART" id="SM00388">
    <property type="entry name" value="HisKA"/>
    <property type="match status" value="1"/>
</dbReference>
<feature type="domain" description="Response regulatory" evidence="13">
    <location>
        <begin position="1168"/>
        <end position="1283"/>
    </location>
</feature>
<keyword evidence="3 7" id="KW-0597">Phosphoprotein</keyword>
<dbReference type="SUPFAM" id="SSF63829">
    <property type="entry name" value="Calcium-dependent phosphotriesterase"/>
    <property type="match status" value="3"/>
</dbReference>
<dbReference type="Pfam" id="PF07494">
    <property type="entry name" value="Reg_prop"/>
    <property type="match status" value="9"/>
</dbReference>
<feature type="chain" id="PRO_5016960266" description="histidine kinase" evidence="10">
    <location>
        <begin position="19"/>
        <end position="1428"/>
    </location>
</feature>
<dbReference type="EMBL" id="QWDC01000001">
    <property type="protein sequence ID" value="RFZ94018.1"/>
    <property type="molecule type" value="Genomic_DNA"/>
</dbReference>
<reference evidence="14 15" key="1">
    <citation type="submission" date="2018-08" db="EMBL/GenBank/DDBJ databases">
        <title>Mucilaginibacter sp. MYSH2.</title>
        <authorList>
            <person name="Seo T."/>
        </authorList>
    </citation>
    <scope>NUCLEOTIDE SEQUENCE [LARGE SCALE GENOMIC DNA]</scope>
    <source>
        <strain evidence="14 15">MYSH2</strain>
    </source>
</reference>
<dbReference type="InterPro" id="IPR018062">
    <property type="entry name" value="HTH_AraC-typ_CS"/>
</dbReference>
<dbReference type="FunFam" id="2.60.40.10:FF:000791">
    <property type="entry name" value="Two-component system sensor histidine kinase/response regulator"/>
    <property type="match status" value="1"/>
</dbReference>
<dbReference type="Pfam" id="PF02518">
    <property type="entry name" value="HATPase_c"/>
    <property type="match status" value="1"/>
</dbReference>
<comment type="caution">
    <text evidence="14">The sequence shown here is derived from an EMBL/GenBank/DDBJ whole genome shotgun (WGS) entry which is preliminary data.</text>
</comment>
<feature type="transmembrane region" description="Helical" evidence="9">
    <location>
        <begin position="798"/>
        <end position="818"/>
    </location>
</feature>
<dbReference type="RefSeq" id="WP_117389584.1">
    <property type="nucleotide sequence ID" value="NZ_QWDC01000001.1"/>
</dbReference>
<dbReference type="EC" id="2.7.13.3" evidence="2"/>
<comment type="catalytic activity">
    <reaction evidence="1">
        <text>ATP + protein L-histidine = ADP + protein N-phospho-L-histidine.</text>
        <dbReference type="EC" id="2.7.13.3"/>
    </reaction>
</comment>
<dbReference type="PROSITE" id="PS01124">
    <property type="entry name" value="HTH_ARAC_FAMILY_2"/>
    <property type="match status" value="1"/>
</dbReference>
<keyword evidence="9" id="KW-0472">Membrane</keyword>
<dbReference type="PROSITE" id="PS50110">
    <property type="entry name" value="RESPONSE_REGULATORY"/>
    <property type="match status" value="1"/>
</dbReference>
<dbReference type="PANTHER" id="PTHR43547:SF2">
    <property type="entry name" value="HYBRID SIGNAL TRANSDUCTION HISTIDINE KINASE C"/>
    <property type="match status" value="1"/>
</dbReference>
<evidence type="ECO:0000313" key="14">
    <source>
        <dbReference type="EMBL" id="RFZ94018.1"/>
    </source>
</evidence>
<dbReference type="SMART" id="SM00342">
    <property type="entry name" value="HTH_ARAC"/>
    <property type="match status" value="1"/>
</dbReference>
<dbReference type="PROSITE" id="PS00041">
    <property type="entry name" value="HTH_ARAC_FAMILY_1"/>
    <property type="match status" value="1"/>
</dbReference>